<reference evidence="2" key="2">
    <citation type="submission" date="2022-01" db="EMBL/GenBank/DDBJ databases">
        <authorList>
            <person name="Yamashiro T."/>
            <person name="Shiraishi A."/>
            <person name="Satake H."/>
            <person name="Nakayama K."/>
        </authorList>
    </citation>
    <scope>NUCLEOTIDE SEQUENCE</scope>
</reference>
<keyword evidence="3" id="KW-1185">Reference proteome</keyword>
<dbReference type="EMBL" id="BQNB010009153">
    <property type="protein sequence ID" value="GJS59489.1"/>
    <property type="molecule type" value="Genomic_DNA"/>
</dbReference>
<organism evidence="2 3">
    <name type="scientific">Tanacetum coccineum</name>
    <dbReference type="NCBI Taxonomy" id="301880"/>
    <lineage>
        <taxon>Eukaryota</taxon>
        <taxon>Viridiplantae</taxon>
        <taxon>Streptophyta</taxon>
        <taxon>Embryophyta</taxon>
        <taxon>Tracheophyta</taxon>
        <taxon>Spermatophyta</taxon>
        <taxon>Magnoliopsida</taxon>
        <taxon>eudicotyledons</taxon>
        <taxon>Gunneridae</taxon>
        <taxon>Pentapetalae</taxon>
        <taxon>asterids</taxon>
        <taxon>campanulids</taxon>
        <taxon>Asterales</taxon>
        <taxon>Asteraceae</taxon>
        <taxon>Asteroideae</taxon>
        <taxon>Anthemideae</taxon>
        <taxon>Anthemidinae</taxon>
        <taxon>Tanacetum</taxon>
    </lineage>
</organism>
<sequence length="342" mass="38481">MRSYHHSVTMFSSIRFDSCFLLTDYHIKAEVIMTSHYIALAYAWFTYPRPAKTKKRLQPYCVGHLFIQIYTCKSEPLSLATSPFLSSTDDSSDSDIPDTPPLFTHGTPFTETILSTQRSPVASGPDEEVGPLPTHRLIVRHSVDYSSSDHFSSDDSSRDSSSSSHQTHSFLGFFCNVYLISCNLIIHYHIMRRYADLASSVGSLVPIIHRSSAAIFERPSHSSSPVSPSRKRSRSPAAYIRSPKTTTDLKGCSEDSFEPYIPREADWELVLRMRVLSRLADALRTRGIDARVLVEAVDQEEVCVGIHREVPSILGSTKTKCRKSTLIFSLTLNPYLKLRPKL</sequence>
<evidence type="ECO:0000256" key="1">
    <source>
        <dbReference type="SAM" id="MobiDB-lite"/>
    </source>
</evidence>
<evidence type="ECO:0000313" key="3">
    <source>
        <dbReference type="Proteomes" id="UP001151760"/>
    </source>
</evidence>
<reference evidence="2" key="1">
    <citation type="journal article" date="2022" name="Int. J. Mol. Sci.">
        <title>Draft Genome of Tanacetum Coccineum: Genomic Comparison of Closely Related Tanacetum-Family Plants.</title>
        <authorList>
            <person name="Yamashiro T."/>
            <person name="Shiraishi A."/>
            <person name="Nakayama K."/>
            <person name="Satake H."/>
        </authorList>
    </citation>
    <scope>NUCLEOTIDE SEQUENCE</scope>
</reference>
<comment type="caution">
    <text evidence="2">The sequence shown here is derived from an EMBL/GenBank/DDBJ whole genome shotgun (WGS) entry which is preliminary data.</text>
</comment>
<gene>
    <name evidence="2" type="ORF">Tco_0654273</name>
</gene>
<accession>A0ABQ4X2Q5</accession>
<protein>
    <submittedName>
        <fullName evidence="2">Uncharacterized protein</fullName>
    </submittedName>
</protein>
<evidence type="ECO:0000313" key="2">
    <source>
        <dbReference type="EMBL" id="GJS59489.1"/>
    </source>
</evidence>
<name>A0ABQ4X2Q5_9ASTR</name>
<dbReference type="Proteomes" id="UP001151760">
    <property type="component" value="Unassembled WGS sequence"/>
</dbReference>
<proteinExistence type="predicted"/>
<feature type="region of interest" description="Disordered" evidence="1">
    <location>
        <begin position="218"/>
        <end position="240"/>
    </location>
</feature>